<reference evidence="2" key="1">
    <citation type="journal article" date="2009" name="Environ. Microbiol. Rep.">
        <title>Isolation and genomic characterization of the first phage infecting Iodobacteria: ?PLPE, a myovirus having a novel set of features.</title>
        <authorList>
            <person name="Leblanc C."/>
            <person name="Caumont-Sarcos A."/>
            <person name="Comeau A.M."/>
            <person name="Krisch H.M."/>
        </authorList>
    </citation>
    <scope>NUCLEOTIDE SEQUENCE [LARGE SCALE GENOMIC DNA]</scope>
</reference>
<dbReference type="KEGG" id="vg:6779522"/>
<dbReference type="EMBL" id="EU876853">
    <property type="protein sequence ID" value="ACG60370.1"/>
    <property type="molecule type" value="Genomic_DNA"/>
</dbReference>
<protein>
    <submittedName>
        <fullName evidence="1">Uncharacterized protein</fullName>
    </submittedName>
</protein>
<sequence>MSVIKTLCGYNVARASAVNQRKLLLIVGAHIAYASAKSKQVISIPMLKGALLSCSEENINEISNIVLWKAAKSGGSSSVTIDNFEDGMNVYFTLLAEAIAWNLGDFFSWLDSENGALSQTEPKAEAV</sequence>
<dbReference type="Pfam" id="PF21822">
    <property type="entry name" value="Phage_TAC_15"/>
    <property type="match status" value="1"/>
</dbReference>
<dbReference type="InterPro" id="IPR049156">
    <property type="entry name" value="Phage_chap_TAC_15-like"/>
</dbReference>
<proteinExistence type="predicted"/>
<evidence type="ECO:0000313" key="1">
    <source>
        <dbReference type="EMBL" id="ACG60370.1"/>
    </source>
</evidence>
<dbReference type="Proteomes" id="UP000001862">
    <property type="component" value="Segment"/>
</dbReference>
<evidence type="ECO:0000313" key="2">
    <source>
        <dbReference type="Proteomes" id="UP000001862"/>
    </source>
</evidence>
<dbReference type="RefSeq" id="YP_002128482.1">
    <property type="nucleotide sequence ID" value="NC_011142.1"/>
</dbReference>
<gene>
    <name evidence="1" type="ORF">phiPLPE_48</name>
</gene>
<organism evidence="1 2">
    <name type="scientific">Iodobacter phage PhiPLPE</name>
    <dbReference type="NCBI Taxonomy" id="551895"/>
    <lineage>
        <taxon>Viruses</taxon>
        <taxon>Duplodnaviria</taxon>
        <taxon>Heunggongvirae</taxon>
        <taxon>Uroviricota</taxon>
        <taxon>Caudoviricetes</taxon>
        <taxon>Iodovirus</taxon>
        <taxon>Iodovirus PLPE</taxon>
    </lineage>
</organism>
<name>B5AX67_9CAUD</name>
<dbReference type="GeneID" id="6779522"/>
<accession>B5AX67</accession>
<keyword evidence="2" id="KW-1185">Reference proteome</keyword>